<protein>
    <recommendedName>
        <fullName evidence="4">DUF4345 domain-containing protein</fullName>
    </recommendedName>
</protein>
<keyword evidence="3" id="KW-1185">Reference proteome</keyword>
<keyword evidence="1" id="KW-1133">Transmembrane helix</keyword>
<keyword evidence="1" id="KW-0812">Transmembrane</keyword>
<organism evidence="2 3">
    <name type="scientific">Pseudohongiella acticola</name>
    <dbReference type="NCBI Taxonomy" id="1524254"/>
    <lineage>
        <taxon>Bacteria</taxon>
        <taxon>Pseudomonadati</taxon>
        <taxon>Pseudomonadota</taxon>
        <taxon>Gammaproteobacteria</taxon>
        <taxon>Pseudomonadales</taxon>
        <taxon>Pseudohongiellaceae</taxon>
        <taxon>Pseudohongiella</taxon>
    </lineage>
</organism>
<reference evidence="3" key="1">
    <citation type="submission" date="2016-07" db="EMBL/GenBank/DDBJ databases">
        <authorList>
            <person name="Florea S."/>
            <person name="Webb J.S."/>
            <person name="Jaromczyk J."/>
            <person name="Schardl C.L."/>
        </authorList>
    </citation>
    <scope>NUCLEOTIDE SEQUENCE [LARGE SCALE GENOMIC DNA]</scope>
    <source>
        <strain evidence="3">KCTC 42131</strain>
    </source>
</reference>
<dbReference type="Proteomes" id="UP000175669">
    <property type="component" value="Unassembled WGS sequence"/>
</dbReference>
<accession>A0A1E8CMJ0</accession>
<comment type="caution">
    <text evidence="2">The sequence shown here is derived from an EMBL/GenBank/DDBJ whole genome shotgun (WGS) entry which is preliminary data.</text>
</comment>
<evidence type="ECO:0000313" key="3">
    <source>
        <dbReference type="Proteomes" id="UP000175669"/>
    </source>
</evidence>
<feature type="transmembrane region" description="Helical" evidence="1">
    <location>
        <begin position="48"/>
        <end position="69"/>
    </location>
</feature>
<evidence type="ECO:0008006" key="4">
    <source>
        <dbReference type="Google" id="ProtNLM"/>
    </source>
</evidence>
<dbReference type="RefSeq" id="WP_070117694.1">
    <property type="nucleotide sequence ID" value="NZ_MASR01000001.1"/>
</dbReference>
<dbReference type="OrthoDB" id="341943at2"/>
<dbReference type="STRING" id="1524254.PHACT_10285"/>
<sequence length="135" mass="14504">MEFIIKNFKWVMLVTGALTAMMFYGFFAPQMALESMFATSFGGELETLVARSWSALIGLIGAVSIYGAFVERHRVFAAVIAAASKAVFVLLMLIYGQDYLAAAAPALTMDVAVIVLTLVFLVAIRARGVPTGSAR</sequence>
<dbReference type="AlphaFoldDB" id="A0A1E8CMJ0"/>
<feature type="transmembrane region" description="Helical" evidence="1">
    <location>
        <begin position="7"/>
        <end position="28"/>
    </location>
</feature>
<gene>
    <name evidence="2" type="ORF">PHACT_10285</name>
</gene>
<feature type="transmembrane region" description="Helical" evidence="1">
    <location>
        <begin position="102"/>
        <end position="124"/>
    </location>
</feature>
<evidence type="ECO:0000256" key="1">
    <source>
        <dbReference type="SAM" id="Phobius"/>
    </source>
</evidence>
<feature type="transmembrane region" description="Helical" evidence="1">
    <location>
        <begin position="76"/>
        <end position="96"/>
    </location>
</feature>
<dbReference type="EMBL" id="MASR01000001">
    <property type="protein sequence ID" value="OFE13477.1"/>
    <property type="molecule type" value="Genomic_DNA"/>
</dbReference>
<name>A0A1E8CMJ0_9GAMM</name>
<proteinExistence type="predicted"/>
<evidence type="ECO:0000313" key="2">
    <source>
        <dbReference type="EMBL" id="OFE13477.1"/>
    </source>
</evidence>
<keyword evidence="1" id="KW-0472">Membrane</keyword>